<dbReference type="GO" id="GO:0005975">
    <property type="term" value="P:carbohydrate metabolic process"/>
    <property type="evidence" value="ECO:0007669"/>
    <property type="project" value="InterPro"/>
</dbReference>
<sequence length="229" mass="25038">MRDALGATGVKIFYSICEWGVDDPALWAGTVGNSWRTTDDINDTWASMTTIADLNDKWASYAGPGGWNDPDMLEVGNGGMTYQEYRAHFSIWALAKAPLLIGCDIRNMTAETLEIISNKEVIAINQDSLGVQGRKVQVAGKDGCSQVWAGPLSGDRWVVALWNRCSKVANITASWEALGIESGVYVTVRDLWQHKVVTEDAVSSFSAQVDTHDSHLYIFTPSTVSLSVM</sequence>
<evidence type="ECO:0000259" key="9">
    <source>
        <dbReference type="Pfam" id="PF17801"/>
    </source>
</evidence>
<accession>I3SXJ1</accession>
<keyword evidence="6 8" id="KW-1015">Disulfide bond</keyword>
<comment type="similarity">
    <text evidence="2 8">Belongs to the glycosyl hydrolase 27 family.</text>
</comment>
<dbReference type="PRINTS" id="PR00740">
    <property type="entry name" value="GLHYDRLASE27"/>
</dbReference>
<dbReference type="InterPro" id="IPR017853">
    <property type="entry name" value="GH"/>
</dbReference>
<dbReference type="PANTHER" id="PTHR11452">
    <property type="entry name" value="ALPHA-GALACTOSIDASE/ALPHA-N-ACETYLGALACTOSAMINIDASE"/>
    <property type="match status" value="1"/>
</dbReference>
<dbReference type="EC" id="3.2.1.22" evidence="3 8"/>
<keyword evidence="5 8" id="KW-0378">Hydrolase</keyword>
<dbReference type="EMBL" id="BT145189">
    <property type="protein sequence ID" value="AFK44983.1"/>
    <property type="molecule type" value="mRNA"/>
</dbReference>
<feature type="domain" description="Alpha galactosidase C-terminal" evidence="9">
    <location>
        <begin position="142"/>
        <end position="218"/>
    </location>
</feature>
<evidence type="ECO:0000256" key="2">
    <source>
        <dbReference type="ARBA" id="ARBA00009743"/>
    </source>
</evidence>
<organism evidence="10">
    <name type="scientific">Lotus japonicus</name>
    <name type="common">Lotus corniculatus var. japonicus</name>
    <dbReference type="NCBI Taxonomy" id="34305"/>
    <lineage>
        <taxon>Eukaryota</taxon>
        <taxon>Viridiplantae</taxon>
        <taxon>Streptophyta</taxon>
        <taxon>Embryophyta</taxon>
        <taxon>Tracheophyta</taxon>
        <taxon>Spermatophyta</taxon>
        <taxon>Magnoliopsida</taxon>
        <taxon>eudicotyledons</taxon>
        <taxon>Gunneridae</taxon>
        <taxon>Pentapetalae</taxon>
        <taxon>rosids</taxon>
        <taxon>fabids</taxon>
        <taxon>Fabales</taxon>
        <taxon>Fabaceae</taxon>
        <taxon>Papilionoideae</taxon>
        <taxon>50 kb inversion clade</taxon>
        <taxon>NPAAA clade</taxon>
        <taxon>Hologalegina</taxon>
        <taxon>robinioid clade</taxon>
        <taxon>Loteae</taxon>
        <taxon>Lotus</taxon>
    </lineage>
</organism>
<keyword evidence="7 8" id="KW-0326">Glycosidase</keyword>
<dbReference type="AlphaFoldDB" id="I3SXJ1"/>
<dbReference type="Gene3D" id="3.20.20.70">
    <property type="entry name" value="Aldolase class I"/>
    <property type="match status" value="1"/>
</dbReference>
<dbReference type="SUPFAM" id="SSF51011">
    <property type="entry name" value="Glycosyl hydrolase domain"/>
    <property type="match status" value="1"/>
</dbReference>
<evidence type="ECO:0000256" key="4">
    <source>
        <dbReference type="ARBA" id="ARBA00022729"/>
    </source>
</evidence>
<name>I3SXJ1_LOTJA</name>
<dbReference type="GO" id="GO:0004557">
    <property type="term" value="F:alpha-galactosidase activity"/>
    <property type="evidence" value="ECO:0007669"/>
    <property type="project" value="UniProtKB-EC"/>
</dbReference>
<evidence type="ECO:0000256" key="1">
    <source>
        <dbReference type="ARBA" id="ARBA00001255"/>
    </source>
</evidence>
<reference evidence="10" key="1">
    <citation type="submission" date="2012-05" db="EMBL/GenBank/DDBJ databases">
        <authorList>
            <person name="Krishnakumar V."/>
            <person name="Cheung F."/>
            <person name="Xiao Y."/>
            <person name="Chan A."/>
            <person name="Moskal W.A."/>
            <person name="Town C.D."/>
        </authorList>
    </citation>
    <scope>NUCLEOTIDE SEQUENCE</scope>
</reference>
<dbReference type="InterPro" id="IPR002241">
    <property type="entry name" value="Glyco_hydro_27"/>
</dbReference>
<dbReference type="Gene3D" id="2.60.40.1180">
    <property type="entry name" value="Golgi alpha-mannosidase II"/>
    <property type="match status" value="1"/>
</dbReference>
<evidence type="ECO:0000256" key="6">
    <source>
        <dbReference type="ARBA" id="ARBA00023157"/>
    </source>
</evidence>
<comment type="catalytic activity">
    <reaction evidence="1 8">
        <text>Hydrolysis of terminal, non-reducing alpha-D-galactose residues in alpha-D-galactosides, including galactose oligosaccharides, galactomannans and galactolipids.</text>
        <dbReference type="EC" id="3.2.1.22"/>
    </reaction>
</comment>
<dbReference type="InterPro" id="IPR041233">
    <property type="entry name" value="Melibiase_C"/>
</dbReference>
<evidence type="ECO:0000313" key="10">
    <source>
        <dbReference type="EMBL" id="AFK44983.1"/>
    </source>
</evidence>
<evidence type="ECO:0000256" key="7">
    <source>
        <dbReference type="ARBA" id="ARBA00023295"/>
    </source>
</evidence>
<dbReference type="InterPro" id="IPR013785">
    <property type="entry name" value="Aldolase_TIM"/>
</dbReference>
<dbReference type="CDD" id="cd14792">
    <property type="entry name" value="GH27"/>
    <property type="match status" value="1"/>
</dbReference>
<dbReference type="SUPFAM" id="SSF51445">
    <property type="entry name" value="(Trans)glycosidases"/>
    <property type="match status" value="1"/>
</dbReference>
<dbReference type="InterPro" id="IPR013780">
    <property type="entry name" value="Glyco_hydro_b"/>
</dbReference>
<evidence type="ECO:0000256" key="8">
    <source>
        <dbReference type="RuleBase" id="RU361168"/>
    </source>
</evidence>
<dbReference type="PANTHER" id="PTHR11452:SF75">
    <property type="entry name" value="ALPHA-GALACTOSIDASE MEL1"/>
    <property type="match status" value="1"/>
</dbReference>
<proteinExistence type="evidence at transcript level"/>
<dbReference type="Pfam" id="PF16499">
    <property type="entry name" value="Melibiase_2"/>
    <property type="match status" value="1"/>
</dbReference>
<keyword evidence="4" id="KW-0732">Signal</keyword>
<evidence type="ECO:0000256" key="5">
    <source>
        <dbReference type="ARBA" id="ARBA00022801"/>
    </source>
</evidence>
<evidence type="ECO:0000256" key="3">
    <source>
        <dbReference type="ARBA" id="ARBA00012755"/>
    </source>
</evidence>
<protein>
    <recommendedName>
        <fullName evidence="3 8">Alpha-galactosidase</fullName>
        <ecNumber evidence="3 8">3.2.1.22</ecNumber>
    </recommendedName>
    <alternativeName>
        <fullName evidence="8">Melibiase</fullName>
    </alternativeName>
</protein>
<dbReference type="FunFam" id="2.60.40.1180:FF:000008">
    <property type="entry name" value="Alpha-galactosidase"/>
    <property type="match status" value="1"/>
</dbReference>
<dbReference type="Pfam" id="PF17801">
    <property type="entry name" value="Melibiase_C"/>
    <property type="match status" value="1"/>
</dbReference>